<dbReference type="InterPro" id="IPR027417">
    <property type="entry name" value="P-loop_NTPase"/>
</dbReference>
<feature type="domain" description="ORC1/DEAH AAA+ ATPase" evidence="2">
    <location>
        <begin position="42"/>
        <end position="170"/>
    </location>
</feature>
<dbReference type="InterPro" id="IPR049945">
    <property type="entry name" value="AAA_22"/>
</dbReference>
<evidence type="ECO:0000313" key="4">
    <source>
        <dbReference type="Proteomes" id="UP000318349"/>
    </source>
</evidence>
<dbReference type="EMBL" id="VMNI01000021">
    <property type="protein sequence ID" value="TVO72317.1"/>
    <property type="molecule type" value="Genomic_DNA"/>
</dbReference>
<comment type="caution">
    <text evidence="3">The sequence shown here is derived from an EMBL/GenBank/DDBJ whole genome shotgun (WGS) entry which is preliminary data.</text>
</comment>
<feature type="region of interest" description="Disordered" evidence="1">
    <location>
        <begin position="340"/>
        <end position="408"/>
    </location>
</feature>
<dbReference type="InterPro" id="IPR036680">
    <property type="entry name" value="SPOR-like_sf"/>
</dbReference>
<dbReference type="GO" id="GO:0016887">
    <property type="term" value="F:ATP hydrolysis activity"/>
    <property type="evidence" value="ECO:0007669"/>
    <property type="project" value="InterPro"/>
</dbReference>
<evidence type="ECO:0000313" key="3">
    <source>
        <dbReference type="EMBL" id="TVO72317.1"/>
    </source>
</evidence>
<protein>
    <submittedName>
        <fullName evidence="3">AAA family ATPase</fullName>
    </submittedName>
</protein>
<dbReference type="SUPFAM" id="SSF52540">
    <property type="entry name" value="P-loop containing nucleoside triphosphate hydrolases"/>
    <property type="match status" value="1"/>
</dbReference>
<reference evidence="3 4" key="1">
    <citation type="submission" date="2019-07" db="EMBL/GenBank/DDBJ databases">
        <title>The pathways for chlorine oxyanion respiration interact through the shared metabolite chlorate.</title>
        <authorList>
            <person name="Barnum T.P."/>
            <person name="Cheng Y."/>
            <person name="Hill K.A."/>
            <person name="Lucas L.N."/>
            <person name="Carlson H.K."/>
            <person name="Coates J.D."/>
        </authorList>
    </citation>
    <scope>NUCLEOTIDE SEQUENCE [LARGE SCALE GENOMIC DNA]</scope>
    <source>
        <strain evidence="3 4">SFB-1</strain>
    </source>
</reference>
<feature type="compositionally biased region" description="Low complexity" evidence="1">
    <location>
        <begin position="340"/>
        <end position="401"/>
    </location>
</feature>
<gene>
    <name evidence="3" type="ORF">FHP89_18730</name>
</gene>
<dbReference type="InterPro" id="IPR052026">
    <property type="entry name" value="ExeA_AAA_ATPase_DNA-bind"/>
</dbReference>
<evidence type="ECO:0000256" key="1">
    <source>
        <dbReference type="SAM" id="MobiDB-lite"/>
    </source>
</evidence>
<dbReference type="Pfam" id="PF13401">
    <property type="entry name" value="AAA_22"/>
    <property type="match status" value="1"/>
</dbReference>
<evidence type="ECO:0000259" key="2">
    <source>
        <dbReference type="Pfam" id="PF13401"/>
    </source>
</evidence>
<dbReference type="AlphaFoldDB" id="A0A558CG67"/>
<dbReference type="PANTHER" id="PTHR35894">
    <property type="entry name" value="GENERAL SECRETION PATHWAY PROTEIN A-RELATED"/>
    <property type="match status" value="1"/>
</dbReference>
<dbReference type="Gene3D" id="3.40.50.300">
    <property type="entry name" value="P-loop containing nucleotide triphosphate hydrolases"/>
    <property type="match status" value="1"/>
</dbReference>
<dbReference type="PANTHER" id="PTHR35894:SF1">
    <property type="entry name" value="PHOSPHORIBULOKINASE _ URIDINE KINASE FAMILY"/>
    <property type="match status" value="1"/>
</dbReference>
<dbReference type="Proteomes" id="UP000318349">
    <property type="component" value="Unassembled WGS sequence"/>
</dbReference>
<dbReference type="GO" id="GO:0042834">
    <property type="term" value="F:peptidoglycan binding"/>
    <property type="evidence" value="ECO:0007669"/>
    <property type="project" value="InterPro"/>
</dbReference>
<organism evidence="3 4">
    <name type="scientific">Denitromonas halophila</name>
    <dbReference type="NCBI Taxonomy" id="1629404"/>
    <lineage>
        <taxon>Bacteria</taxon>
        <taxon>Pseudomonadati</taxon>
        <taxon>Pseudomonadota</taxon>
        <taxon>Betaproteobacteria</taxon>
        <taxon>Rhodocyclales</taxon>
        <taxon>Zoogloeaceae</taxon>
        <taxon>Denitromonas</taxon>
    </lineage>
</organism>
<accession>A0A558CG67</accession>
<sequence>MYLDHYGLREAPFRLTPLTDFFFTGAQRGATVDALVYAVLHDEGIVKVSGEVGAGKTMVCRVLIERLPDTVDTVYLANPSLAPDDLLIAIATELGLSLGSERSGAVLGAVQEDLVRRHADGRRVVVLIDEAHAMPAASLEQIRLLSNLETGRHKLMQLVLFGQPELDTLLDTRDMRPLKDRITHHFRLSPLAPDEVAAYLDFRMHAAGYRGPAVFSPAAARQIARIAAGLTRRVNVLADKSLLAAFSQNRHVIAPSHVTAAAHDAEYAPPAQRRAVWPLIVAAAAGAMAAVVIPRWLNDTPLSAPPTTRVATSAPAEVAPPLETPAPVVIATAPEAPSKPAVVVTPPAAKPATPQRTPEVAVAPQAPAPADAPIAKPRPADAPTVRAATPTPAAAPATPKEITPPPAAEPTLTLAMVTERSTAAMATAAPAPALTIEPASAPAGPEFGPLAQAALADQAAWMASAPDTQWFIQLHTNTNLDYGDLERQLEAARNALPSEQIRIYSAHLGDRHRVGVIMGSYATEQEALAVMRALPGRYRDNAYIRQARRLR</sequence>
<dbReference type="Gene3D" id="3.30.70.1070">
    <property type="entry name" value="Sporulation related repeat"/>
    <property type="match status" value="1"/>
</dbReference>
<proteinExistence type="predicted"/>
<name>A0A558CG67_9RHOO</name>